<dbReference type="Gene3D" id="3.30.2310.20">
    <property type="entry name" value="RelE-like"/>
    <property type="match status" value="1"/>
</dbReference>
<comment type="caution">
    <text evidence="3">The sequence shown here is derived from an EMBL/GenBank/DDBJ whole genome shotgun (WGS) entry which is preliminary data.</text>
</comment>
<protein>
    <submittedName>
        <fullName evidence="3">Type II toxin-antitoxin system RelE/ParE family toxin</fullName>
    </submittedName>
</protein>
<reference evidence="3" key="1">
    <citation type="submission" date="2021-03" db="EMBL/GenBank/DDBJ databases">
        <title>Fibrella sp. HMF5335 genome sequencing and assembly.</title>
        <authorList>
            <person name="Kang H."/>
            <person name="Kim H."/>
            <person name="Bae S."/>
            <person name="Joh K."/>
        </authorList>
    </citation>
    <scope>NUCLEOTIDE SEQUENCE</scope>
    <source>
        <strain evidence="3">HMF5335</strain>
    </source>
</reference>
<dbReference type="Pfam" id="PF05016">
    <property type="entry name" value="ParE_toxin"/>
    <property type="match status" value="1"/>
</dbReference>
<dbReference type="Proteomes" id="UP000664034">
    <property type="component" value="Unassembled WGS sequence"/>
</dbReference>
<dbReference type="InterPro" id="IPR035093">
    <property type="entry name" value="RelE/ParE_toxin_dom_sf"/>
</dbReference>
<organism evidence="3 4">
    <name type="scientific">Fibrella rubiginis</name>
    <dbReference type="NCBI Taxonomy" id="2817060"/>
    <lineage>
        <taxon>Bacteria</taxon>
        <taxon>Pseudomonadati</taxon>
        <taxon>Bacteroidota</taxon>
        <taxon>Cytophagia</taxon>
        <taxon>Cytophagales</taxon>
        <taxon>Spirosomataceae</taxon>
        <taxon>Fibrella</taxon>
    </lineage>
</organism>
<evidence type="ECO:0000256" key="2">
    <source>
        <dbReference type="ARBA" id="ARBA00022649"/>
    </source>
</evidence>
<proteinExistence type="inferred from homology"/>
<gene>
    <name evidence="3" type="ORF">J2I47_23650</name>
</gene>
<evidence type="ECO:0000256" key="1">
    <source>
        <dbReference type="ARBA" id="ARBA00006226"/>
    </source>
</evidence>
<dbReference type="EMBL" id="JAFMYV010000015">
    <property type="protein sequence ID" value="MBO0939565.1"/>
    <property type="molecule type" value="Genomic_DNA"/>
</dbReference>
<comment type="similarity">
    <text evidence="1">Belongs to the RelE toxin family.</text>
</comment>
<keyword evidence="2" id="KW-1277">Toxin-antitoxin system</keyword>
<dbReference type="SUPFAM" id="SSF143011">
    <property type="entry name" value="RelE-like"/>
    <property type="match status" value="1"/>
</dbReference>
<dbReference type="PANTHER" id="PTHR35601">
    <property type="entry name" value="TOXIN RELE"/>
    <property type="match status" value="1"/>
</dbReference>
<sequence length="85" mass="10022">MYTVVITEYAIRQLKKLSPQVVTKIKEAIADLMYEPRPHNHIKLTNVEAYRIRVGNYRVIYEINDSVLTISVVEVADRKEVYKKR</sequence>
<keyword evidence="4" id="KW-1185">Reference proteome</keyword>
<name>A0A939K8B7_9BACT</name>
<dbReference type="PANTHER" id="PTHR35601:SF1">
    <property type="entry name" value="TOXIN RELE"/>
    <property type="match status" value="1"/>
</dbReference>
<dbReference type="AlphaFoldDB" id="A0A939K8B7"/>
<dbReference type="InterPro" id="IPR007712">
    <property type="entry name" value="RelE/ParE_toxin"/>
</dbReference>
<evidence type="ECO:0000313" key="3">
    <source>
        <dbReference type="EMBL" id="MBO0939565.1"/>
    </source>
</evidence>
<dbReference type="RefSeq" id="WP_207367090.1">
    <property type="nucleotide sequence ID" value="NZ_JAFMYV010000015.1"/>
</dbReference>
<accession>A0A939K8B7</accession>
<evidence type="ECO:0000313" key="4">
    <source>
        <dbReference type="Proteomes" id="UP000664034"/>
    </source>
</evidence>